<keyword evidence="3" id="KW-0805">Transcription regulation</keyword>
<dbReference type="SMART" id="SM00066">
    <property type="entry name" value="GAL4"/>
    <property type="match status" value="1"/>
</dbReference>
<feature type="region of interest" description="Disordered" evidence="7">
    <location>
        <begin position="114"/>
        <end position="153"/>
    </location>
</feature>
<dbReference type="PRINTS" id="PR00755">
    <property type="entry name" value="AFLATOXINBRP"/>
</dbReference>
<dbReference type="PROSITE" id="PS50048">
    <property type="entry name" value="ZN2_CY6_FUNGAL_2"/>
    <property type="match status" value="1"/>
</dbReference>
<protein>
    <recommendedName>
        <fullName evidence="12">Zn(2)-C6 fungal-type domain-containing protein</fullName>
    </recommendedName>
</protein>
<dbReference type="EMBL" id="PPTA01000004">
    <property type="protein sequence ID" value="TFB04616.1"/>
    <property type="molecule type" value="Genomic_DNA"/>
</dbReference>
<feature type="region of interest" description="Disordered" evidence="7">
    <location>
        <begin position="166"/>
        <end position="237"/>
    </location>
</feature>
<evidence type="ECO:0000256" key="5">
    <source>
        <dbReference type="ARBA" id="ARBA00023242"/>
    </source>
</evidence>
<feature type="compositionally biased region" description="Polar residues" evidence="7">
    <location>
        <begin position="269"/>
        <end position="280"/>
    </location>
</feature>
<evidence type="ECO:0000256" key="1">
    <source>
        <dbReference type="ARBA" id="ARBA00022723"/>
    </source>
</evidence>
<feature type="compositionally biased region" description="Polar residues" evidence="7">
    <location>
        <begin position="225"/>
        <end position="235"/>
    </location>
</feature>
<accession>A0ABY2HAA5</accession>
<feature type="compositionally biased region" description="Low complexity" evidence="7">
    <location>
        <begin position="199"/>
        <end position="211"/>
    </location>
</feature>
<feature type="domain" description="Zn(2)-C6 fungal-type" evidence="8">
    <location>
        <begin position="73"/>
        <end position="103"/>
    </location>
</feature>
<dbReference type="GeneID" id="300575257"/>
<keyword evidence="6" id="KW-0863">Zinc-finger</keyword>
<gene>
    <name evidence="10" type="ORF">CCMA1212_003459</name>
</gene>
<keyword evidence="1" id="KW-0479">Metal-binding</keyword>
<evidence type="ECO:0000259" key="9">
    <source>
        <dbReference type="PROSITE" id="PS50157"/>
    </source>
</evidence>
<evidence type="ECO:0000313" key="10">
    <source>
        <dbReference type="EMBL" id="TFB04616.1"/>
    </source>
</evidence>
<feature type="compositionally biased region" description="Low complexity" evidence="7">
    <location>
        <begin position="10"/>
        <end position="24"/>
    </location>
</feature>
<dbReference type="SUPFAM" id="SSF57701">
    <property type="entry name" value="Zn2/Cys6 DNA-binding domain"/>
    <property type="match status" value="1"/>
</dbReference>
<evidence type="ECO:0000259" key="8">
    <source>
        <dbReference type="PROSITE" id="PS50048"/>
    </source>
</evidence>
<sequence>MQTSVVTIGSHAATGTSTSTTTTTSRRDREAARQGTWRCGNCPKNFAQKEYRDKHQRRCIQASSRQKLSKQKSCVACASSKLGCDQATPSCSRCIHRNIHCQYVSALAADNQKRQQDQQAAQKNANRRLSQQREQLQAQSSDGSPAQFLYLSGEPHPSLEENIATREIRSTGTSPELDPMRVANGSAHSGTAGNVMTLSTPSPHHPSAPASNIGIGSWHVESPPITRSESLSDQLSGGPLRDAGMSLDWFRQNIYPFSAAGSESGESVSHWQRSRLSPSRGNPFMPSDGALSAEMEYVNDSAMTGISNDDLNFDLLGSLGILTQNHVSTPNAQQSPLSALLRPPTAATTSGQGMPPPVRNMPSHSHSPSSTDEEMSAKESLHDAVKMATGGGSSLGGKFEDHGWQRCPFHKLNTADELVRTICNYPRIMVRPGEYPPFVHHKLYRCATGEVSEPLARAFCCVGAFYASVPTSETFVYSMINEESRKLIDLFHKWSGSDSDMLAVIHAMCIYQILGFFASSSPAQAQLSEMLHLYFLKARYMMTRRLIQQHLLPPSTDEVTDEVSWRRWIMKETIRRTVFLVNTINTLSCRIQKQNPYYFEPLDDSLVRNTTLPAPESLWKASSAEEWMAAKAQLGPEESARSCLTVQQVVDQFMSEMDPNDHQNHDICRVKYEQFDAFTRLILATASNS</sequence>
<dbReference type="Gene3D" id="4.10.240.10">
    <property type="entry name" value="Zn(2)-C6 fungal-type DNA-binding domain"/>
    <property type="match status" value="1"/>
</dbReference>
<evidence type="ECO:0000256" key="7">
    <source>
        <dbReference type="SAM" id="MobiDB-lite"/>
    </source>
</evidence>
<feature type="compositionally biased region" description="Polar residues" evidence="7">
    <location>
        <begin position="132"/>
        <end position="144"/>
    </location>
</feature>
<dbReference type="RefSeq" id="XP_073560817.1">
    <property type="nucleotide sequence ID" value="XM_073700807.1"/>
</dbReference>
<evidence type="ECO:0000256" key="2">
    <source>
        <dbReference type="ARBA" id="ARBA00022833"/>
    </source>
</evidence>
<evidence type="ECO:0000313" key="11">
    <source>
        <dbReference type="Proteomes" id="UP001642720"/>
    </source>
</evidence>
<evidence type="ECO:0000256" key="6">
    <source>
        <dbReference type="PROSITE-ProRule" id="PRU00042"/>
    </source>
</evidence>
<feature type="compositionally biased region" description="Polar residues" evidence="7">
    <location>
        <begin position="186"/>
        <end position="198"/>
    </location>
</feature>
<dbReference type="PROSITE" id="PS50157">
    <property type="entry name" value="ZINC_FINGER_C2H2_2"/>
    <property type="match status" value="1"/>
</dbReference>
<dbReference type="CDD" id="cd00067">
    <property type="entry name" value="GAL4"/>
    <property type="match status" value="1"/>
</dbReference>
<dbReference type="Pfam" id="PF00172">
    <property type="entry name" value="Zn_clus"/>
    <property type="match status" value="1"/>
</dbReference>
<dbReference type="PANTHER" id="PTHR47660:SF3">
    <property type="entry name" value="FINGER DOMAIN PROTEIN, PUTATIVE (AFU_ORTHOLOGUE AFUA_4G03310)-RELATED"/>
    <property type="match status" value="1"/>
</dbReference>
<dbReference type="InterPro" id="IPR013087">
    <property type="entry name" value="Znf_C2H2_type"/>
</dbReference>
<dbReference type="InterPro" id="IPR001138">
    <property type="entry name" value="Zn2Cys6_DnaBD"/>
</dbReference>
<dbReference type="PROSITE" id="PS00463">
    <property type="entry name" value="ZN2_CY6_FUNGAL_1"/>
    <property type="match status" value="1"/>
</dbReference>
<dbReference type="Proteomes" id="UP001642720">
    <property type="component" value="Unassembled WGS sequence"/>
</dbReference>
<keyword evidence="11" id="KW-1185">Reference proteome</keyword>
<feature type="region of interest" description="Disordered" evidence="7">
    <location>
        <begin position="329"/>
        <end position="380"/>
    </location>
</feature>
<feature type="region of interest" description="Disordered" evidence="7">
    <location>
        <begin position="260"/>
        <end position="287"/>
    </location>
</feature>
<proteinExistence type="predicted"/>
<dbReference type="PANTHER" id="PTHR47660">
    <property type="entry name" value="TRANSCRIPTION FACTOR WITH C2H2 AND ZN(2)-CYS(6) DNA BINDING DOMAIN (EUROFUNG)-RELATED-RELATED"/>
    <property type="match status" value="1"/>
</dbReference>
<name>A0ABY2HAA5_9HYPO</name>
<dbReference type="InterPro" id="IPR036864">
    <property type="entry name" value="Zn2-C6_fun-type_DNA-bd_sf"/>
</dbReference>
<feature type="domain" description="C2H2-type" evidence="9">
    <location>
        <begin position="37"/>
        <end position="66"/>
    </location>
</feature>
<reference evidence="10 11" key="1">
    <citation type="submission" date="2018-01" db="EMBL/GenBank/DDBJ databases">
        <title>Genome characterization of the sugarcane-associated fungus Trichoderma ghanense CCMA-1212 and their application in lignocelulose bioconversion.</title>
        <authorList>
            <person name="Steindorff A.S."/>
            <person name="Mendes T.D."/>
            <person name="Vilela E.S.D."/>
            <person name="Rodrigues D.S."/>
            <person name="Formighieri E.F."/>
            <person name="Melo I.S."/>
            <person name="Favaro L.C.L."/>
        </authorList>
    </citation>
    <scope>NUCLEOTIDE SEQUENCE [LARGE SCALE GENOMIC DNA]</scope>
    <source>
        <strain evidence="10 11">CCMA-1212</strain>
    </source>
</reference>
<feature type="compositionally biased region" description="Low complexity" evidence="7">
    <location>
        <begin position="117"/>
        <end position="128"/>
    </location>
</feature>
<evidence type="ECO:0000256" key="4">
    <source>
        <dbReference type="ARBA" id="ARBA00023163"/>
    </source>
</evidence>
<evidence type="ECO:0008006" key="12">
    <source>
        <dbReference type="Google" id="ProtNLM"/>
    </source>
</evidence>
<feature type="region of interest" description="Disordered" evidence="7">
    <location>
        <begin position="1"/>
        <end position="34"/>
    </location>
</feature>
<comment type="caution">
    <text evidence="10">The sequence shown here is derived from an EMBL/GenBank/DDBJ whole genome shotgun (WGS) entry which is preliminary data.</text>
</comment>
<evidence type="ECO:0000256" key="3">
    <source>
        <dbReference type="ARBA" id="ARBA00023015"/>
    </source>
</evidence>
<keyword evidence="4" id="KW-0804">Transcription</keyword>
<keyword evidence="5" id="KW-0539">Nucleus</keyword>
<keyword evidence="2" id="KW-0862">Zinc</keyword>
<organism evidence="10 11">
    <name type="scientific">Trichoderma ghanense</name>
    <dbReference type="NCBI Taxonomy" id="65468"/>
    <lineage>
        <taxon>Eukaryota</taxon>
        <taxon>Fungi</taxon>
        <taxon>Dikarya</taxon>
        <taxon>Ascomycota</taxon>
        <taxon>Pezizomycotina</taxon>
        <taxon>Sordariomycetes</taxon>
        <taxon>Hypocreomycetidae</taxon>
        <taxon>Hypocreales</taxon>
        <taxon>Hypocreaceae</taxon>
        <taxon>Trichoderma</taxon>
    </lineage>
</organism>